<dbReference type="PANTHER" id="PTHR31360:SF13">
    <property type="entry name" value="DUF1264 DOMAIN-CONTAINING PROTEIN"/>
    <property type="match status" value="1"/>
</dbReference>
<name>A0AAN8TZZ9_SOLBU</name>
<dbReference type="InterPro" id="IPR010686">
    <property type="entry name" value="OBAP-like"/>
</dbReference>
<evidence type="ECO:0000256" key="2">
    <source>
        <dbReference type="SAM" id="MobiDB-lite"/>
    </source>
</evidence>
<sequence length="246" mass="27559">MASSDQAPGAMPPGDGSVPPGKSMSIGQHVIDKGAQLMQSLKPIKQMSQHVCTFAMYSHDITRQIETHHYVSRVNQDFLQCAVYDSDDSKARLIGIEYIISDRIFETLPAEELKLWHNHEYEIIAGLWLNPRVPEMVQKQQLKNLAPTYGKFWCTWQVDRGDRLPLGAPALMMSPQGVNLGMVAPELVKKRDEKYGISSKDLEKTSAAIAGPKTTMNPYANYWMQTGKCFAVDVELTDMKKTAPFP</sequence>
<evidence type="ECO:0000313" key="4">
    <source>
        <dbReference type="Proteomes" id="UP001371456"/>
    </source>
</evidence>
<proteinExistence type="inferred from homology"/>
<protein>
    <submittedName>
        <fullName evidence="3">Uncharacterized protein</fullName>
    </submittedName>
</protein>
<gene>
    <name evidence="3" type="ORF">RDI58_004927</name>
</gene>
<accession>A0AAN8TZZ9</accession>
<keyword evidence="4" id="KW-1185">Reference proteome</keyword>
<comment type="caution">
    <text evidence="3">The sequence shown here is derived from an EMBL/GenBank/DDBJ whole genome shotgun (WGS) entry which is preliminary data.</text>
</comment>
<dbReference type="Pfam" id="PF06884">
    <property type="entry name" value="DUF1264"/>
    <property type="match status" value="1"/>
</dbReference>
<dbReference type="PANTHER" id="PTHR31360">
    <property type="match status" value="1"/>
</dbReference>
<dbReference type="EMBL" id="JBANQN010000002">
    <property type="protein sequence ID" value="KAK6797225.1"/>
    <property type="molecule type" value="Genomic_DNA"/>
</dbReference>
<evidence type="ECO:0000313" key="3">
    <source>
        <dbReference type="EMBL" id="KAK6797225.1"/>
    </source>
</evidence>
<organism evidence="3 4">
    <name type="scientific">Solanum bulbocastanum</name>
    <name type="common">Wild potato</name>
    <dbReference type="NCBI Taxonomy" id="147425"/>
    <lineage>
        <taxon>Eukaryota</taxon>
        <taxon>Viridiplantae</taxon>
        <taxon>Streptophyta</taxon>
        <taxon>Embryophyta</taxon>
        <taxon>Tracheophyta</taxon>
        <taxon>Spermatophyta</taxon>
        <taxon>Magnoliopsida</taxon>
        <taxon>eudicotyledons</taxon>
        <taxon>Gunneridae</taxon>
        <taxon>Pentapetalae</taxon>
        <taxon>asterids</taxon>
        <taxon>lamiids</taxon>
        <taxon>Solanales</taxon>
        <taxon>Solanaceae</taxon>
        <taxon>Solanoideae</taxon>
        <taxon>Solaneae</taxon>
        <taxon>Solanum</taxon>
    </lineage>
</organism>
<comment type="similarity">
    <text evidence="1">Belongs to the OBAP family.</text>
</comment>
<dbReference type="Proteomes" id="UP001371456">
    <property type="component" value="Unassembled WGS sequence"/>
</dbReference>
<evidence type="ECO:0000256" key="1">
    <source>
        <dbReference type="ARBA" id="ARBA00009740"/>
    </source>
</evidence>
<feature type="region of interest" description="Disordered" evidence="2">
    <location>
        <begin position="1"/>
        <end position="25"/>
    </location>
</feature>
<reference evidence="3 4" key="1">
    <citation type="submission" date="2024-02" db="EMBL/GenBank/DDBJ databases">
        <title>de novo genome assembly of Solanum bulbocastanum strain 11H21.</title>
        <authorList>
            <person name="Hosaka A.J."/>
        </authorList>
    </citation>
    <scope>NUCLEOTIDE SEQUENCE [LARGE SCALE GENOMIC DNA]</scope>
    <source>
        <tissue evidence="3">Young leaves</tissue>
    </source>
</reference>
<dbReference type="AlphaFoldDB" id="A0AAN8TZZ9"/>